<dbReference type="Pfam" id="PF02558">
    <property type="entry name" value="ApbA"/>
    <property type="match status" value="1"/>
</dbReference>
<dbReference type="GO" id="GO:0015940">
    <property type="term" value="P:pantothenate biosynthetic process"/>
    <property type="evidence" value="ECO:0007669"/>
    <property type="project" value="UniProtKB-UniPathway"/>
</dbReference>
<dbReference type="GO" id="GO:0008677">
    <property type="term" value="F:2-dehydropantoate 2-reductase activity"/>
    <property type="evidence" value="ECO:0007669"/>
    <property type="project" value="UniProtKB-EC"/>
</dbReference>
<dbReference type="InterPro" id="IPR008927">
    <property type="entry name" value="6-PGluconate_DH-like_C_sf"/>
</dbReference>
<comment type="similarity">
    <text evidence="3 11">Belongs to the ketopantoate reductase family.</text>
</comment>
<keyword evidence="8 11" id="KW-0560">Oxidoreductase</keyword>
<gene>
    <name evidence="14" type="ORF">SAMN05421767_10281</name>
</gene>
<evidence type="ECO:0000256" key="7">
    <source>
        <dbReference type="ARBA" id="ARBA00022857"/>
    </source>
</evidence>
<dbReference type="InterPro" id="IPR050838">
    <property type="entry name" value="Ketopantoate_reductase"/>
</dbReference>
<dbReference type="PANTHER" id="PTHR43765">
    <property type="entry name" value="2-DEHYDROPANTOATE 2-REDUCTASE-RELATED"/>
    <property type="match status" value="1"/>
</dbReference>
<accession>A0A1H9HEL6</accession>
<dbReference type="RefSeq" id="WP_089745706.1">
    <property type="nucleotide sequence ID" value="NZ_FOGF01000002.1"/>
</dbReference>
<dbReference type="InterPro" id="IPR036291">
    <property type="entry name" value="NAD(P)-bd_dom_sf"/>
</dbReference>
<organism evidence="14 15">
    <name type="scientific">Granulicatella balaenopterae</name>
    <dbReference type="NCBI Taxonomy" id="137733"/>
    <lineage>
        <taxon>Bacteria</taxon>
        <taxon>Bacillati</taxon>
        <taxon>Bacillota</taxon>
        <taxon>Bacilli</taxon>
        <taxon>Lactobacillales</taxon>
        <taxon>Carnobacteriaceae</taxon>
        <taxon>Granulicatella</taxon>
    </lineage>
</organism>
<keyword evidence="15" id="KW-1185">Reference proteome</keyword>
<comment type="pathway">
    <text evidence="2 11">Cofactor biosynthesis; (R)-pantothenate biosynthesis; (R)-pantoate from 3-methyl-2-oxobutanoate: step 2/2.</text>
</comment>
<keyword evidence="6 11" id="KW-0566">Pantothenate biosynthesis</keyword>
<evidence type="ECO:0000259" key="13">
    <source>
        <dbReference type="Pfam" id="PF08546"/>
    </source>
</evidence>
<feature type="domain" description="Ketopantoate reductase N-terminal" evidence="12">
    <location>
        <begin position="4"/>
        <end position="150"/>
    </location>
</feature>
<dbReference type="Gene3D" id="3.40.50.720">
    <property type="entry name" value="NAD(P)-binding Rossmann-like Domain"/>
    <property type="match status" value="1"/>
</dbReference>
<proteinExistence type="inferred from homology"/>
<evidence type="ECO:0000313" key="15">
    <source>
        <dbReference type="Proteomes" id="UP000198556"/>
    </source>
</evidence>
<comment type="function">
    <text evidence="1 11">Catalyzes the NADPH-dependent reduction of ketopantoate into pantoic acid.</text>
</comment>
<dbReference type="PANTHER" id="PTHR43765:SF2">
    <property type="entry name" value="2-DEHYDROPANTOATE 2-REDUCTASE"/>
    <property type="match status" value="1"/>
</dbReference>
<dbReference type="InterPro" id="IPR013752">
    <property type="entry name" value="KPA_reductase"/>
</dbReference>
<keyword evidence="7 11" id="KW-0521">NADP</keyword>
<dbReference type="SUPFAM" id="SSF48179">
    <property type="entry name" value="6-phosphogluconate dehydrogenase C-terminal domain-like"/>
    <property type="match status" value="1"/>
</dbReference>
<comment type="catalytic activity">
    <reaction evidence="10 11">
        <text>(R)-pantoate + NADP(+) = 2-dehydropantoate + NADPH + H(+)</text>
        <dbReference type="Rhea" id="RHEA:16233"/>
        <dbReference type="ChEBI" id="CHEBI:11561"/>
        <dbReference type="ChEBI" id="CHEBI:15378"/>
        <dbReference type="ChEBI" id="CHEBI:15980"/>
        <dbReference type="ChEBI" id="CHEBI:57783"/>
        <dbReference type="ChEBI" id="CHEBI:58349"/>
        <dbReference type="EC" id="1.1.1.169"/>
    </reaction>
</comment>
<dbReference type="EMBL" id="FOGF01000002">
    <property type="protein sequence ID" value="SEQ60833.1"/>
    <property type="molecule type" value="Genomic_DNA"/>
</dbReference>
<dbReference type="STRING" id="137733.SAMN05421767_10281"/>
<dbReference type="GO" id="GO:0050661">
    <property type="term" value="F:NADP binding"/>
    <property type="evidence" value="ECO:0007669"/>
    <property type="project" value="TreeGrafter"/>
</dbReference>
<evidence type="ECO:0000256" key="2">
    <source>
        <dbReference type="ARBA" id="ARBA00004994"/>
    </source>
</evidence>
<dbReference type="NCBIfam" id="NF005088">
    <property type="entry name" value="PRK06522.1-2"/>
    <property type="match status" value="1"/>
</dbReference>
<dbReference type="Pfam" id="PF08546">
    <property type="entry name" value="ApbA_C"/>
    <property type="match status" value="1"/>
</dbReference>
<evidence type="ECO:0000256" key="6">
    <source>
        <dbReference type="ARBA" id="ARBA00022655"/>
    </source>
</evidence>
<dbReference type="UniPathway" id="UPA00028">
    <property type="reaction ID" value="UER00004"/>
</dbReference>
<dbReference type="InterPro" id="IPR003710">
    <property type="entry name" value="ApbA"/>
</dbReference>
<sequence length="307" mass="33378">MVTYIAGSGAIGCRFGYSLAKNGKDVVLLDNWDVHIKAIQENGLKIVGDVEDTIQIPIMYPTEATREADLIILFTKSMQLENMLQEITHLIGEGTKVMCLLNGLGHEDIIRKYVPEKNIIIGVTIWTAGLAGPGTAILKGKGSVNIQSLDESGVEKAKEIVQLLNESGLNATYDENVFPSIWRKACVNGASNATCALLDCTVGEFFGSENGFNIARAITHEFVQVGLASGIALDEAEIMAYVEEASIKAAHHYPSMHQDLVKNHRPTEVDYINGVIARKGPQLGIKTPYCQMITDLVHAKEAVLAIR</sequence>
<evidence type="ECO:0000256" key="11">
    <source>
        <dbReference type="RuleBase" id="RU362068"/>
    </source>
</evidence>
<evidence type="ECO:0000259" key="12">
    <source>
        <dbReference type="Pfam" id="PF02558"/>
    </source>
</evidence>
<evidence type="ECO:0000256" key="10">
    <source>
        <dbReference type="ARBA" id="ARBA00048793"/>
    </source>
</evidence>
<name>A0A1H9HEL6_9LACT</name>
<dbReference type="EC" id="1.1.1.169" evidence="4 11"/>
<dbReference type="GO" id="GO:0005737">
    <property type="term" value="C:cytoplasm"/>
    <property type="evidence" value="ECO:0007669"/>
    <property type="project" value="TreeGrafter"/>
</dbReference>
<feature type="domain" description="Ketopantoate reductase C-terminal" evidence="13">
    <location>
        <begin position="179"/>
        <end position="301"/>
    </location>
</feature>
<evidence type="ECO:0000256" key="5">
    <source>
        <dbReference type="ARBA" id="ARBA00019465"/>
    </source>
</evidence>
<dbReference type="OrthoDB" id="9800163at2"/>
<evidence type="ECO:0000313" key="14">
    <source>
        <dbReference type="EMBL" id="SEQ60833.1"/>
    </source>
</evidence>
<dbReference type="Proteomes" id="UP000198556">
    <property type="component" value="Unassembled WGS sequence"/>
</dbReference>
<dbReference type="NCBIfam" id="TIGR00745">
    <property type="entry name" value="apbA_panE"/>
    <property type="match status" value="1"/>
</dbReference>
<evidence type="ECO:0000256" key="8">
    <source>
        <dbReference type="ARBA" id="ARBA00023002"/>
    </source>
</evidence>
<protein>
    <recommendedName>
        <fullName evidence="5 11">2-dehydropantoate 2-reductase</fullName>
        <ecNumber evidence="4 11">1.1.1.169</ecNumber>
    </recommendedName>
    <alternativeName>
        <fullName evidence="9 11">Ketopantoate reductase</fullName>
    </alternativeName>
</protein>
<evidence type="ECO:0000256" key="3">
    <source>
        <dbReference type="ARBA" id="ARBA00007870"/>
    </source>
</evidence>
<dbReference type="InterPro" id="IPR013332">
    <property type="entry name" value="KPR_N"/>
</dbReference>
<dbReference type="InterPro" id="IPR013328">
    <property type="entry name" value="6PGD_dom2"/>
</dbReference>
<dbReference type="SUPFAM" id="SSF51735">
    <property type="entry name" value="NAD(P)-binding Rossmann-fold domains"/>
    <property type="match status" value="1"/>
</dbReference>
<reference evidence="14 15" key="1">
    <citation type="submission" date="2016-10" db="EMBL/GenBank/DDBJ databases">
        <authorList>
            <person name="de Groot N.N."/>
        </authorList>
    </citation>
    <scope>NUCLEOTIDE SEQUENCE [LARGE SCALE GENOMIC DNA]</scope>
    <source>
        <strain evidence="14 15">DSM 15827</strain>
    </source>
</reference>
<evidence type="ECO:0000256" key="1">
    <source>
        <dbReference type="ARBA" id="ARBA00002919"/>
    </source>
</evidence>
<evidence type="ECO:0000256" key="9">
    <source>
        <dbReference type="ARBA" id="ARBA00032024"/>
    </source>
</evidence>
<dbReference type="AlphaFoldDB" id="A0A1H9HEL6"/>
<evidence type="ECO:0000256" key="4">
    <source>
        <dbReference type="ARBA" id="ARBA00013014"/>
    </source>
</evidence>
<dbReference type="Gene3D" id="1.10.1040.10">
    <property type="entry name" value="N-(1-d-carboxylethyl)-l-norvaline Dehydrogenase, domain 2"/>
    <property type="match status" value="1"/>
</dbReference>